<dbReference type="InterPro" id="IPR017926">
    <property type="entry name" value="GATASE"/>
</dbReference>
<accession>A0A4R1GFD9</accession>
<comment type="caution">
    <text evidence="2">The sequence shown here is derived from an EMBL/GenBank/DDBJ whole genome shotgun (WGS) entry which is preliminary data.</text>
</comment>
<dbReference type="Gene3D" id="3.40.50.880">
    <property type="match status" value="1"/>
</dbReference>
<dbReference type="InterPro" id="IPR044992">
    <property type="entry name" value="ChyE-like"/>
</dbReference>
<dbReference type="Proteomes" id="UP000295777">
    <property type="component" value="Unassembled WGS sequence"/>
</dbReference>
<dbReference type="PROSITE" id="PS51273">
    <property type="entry name" value="GATASE_TYPE_1"/>
    <property type="match status" value="1"/>
</dbReference>
<proteinExistence type="predicted"/>
<dbReference type="RefSeq" id="WP_132526126.1">
    <property type="nucleotide sequence ID" value="NZ_SMFV01000002.1"/>
</dbReference>
<dbReference type="OrthoDB" id="9813383at2"/>
<feature type="domain" description="Glutamine amidotransferase" evidence="1">
    <location>
        <begin position="19"/>
        <end position="176"/>
    </location>
</feature>
<dbReference type="EMBL" id="SMFV01000002">
    <property type="protein sequence ID" value="TCK05425.1"/>
    <property type="molecule type" value="Genomic_DNA"/>
</dbReference>
<evidence type="ECO:0000313" key="3">
    <source>
        <dbReference type="Proteomes" id="UP000295777"/>
    </source>
</evidence>
<reference evidence="2 3" key="1">
    <citation type="submission" date="2019-03" db="EMBL/GenBank/DDBJ databases">
        <title>Genomic Encyclopedia of Archaeal and Bacterial Type Strains, Phase II (KMG-II): from individual species to whole genera.</title>
        <authorList>
            <person name="Goeker M."/>
        </authorList>
    </citation>
    <scope>NUCLEOTIDE SEQUENCE [LARGE SCALE GENOMIC DNA]</scope>
    <source>
        <strain evidence="2 3">DSM 24425</strain>
    </source>
</reference>
<sequence>MKLLAIKNIEIEGLGNFKKSFERRGVEITEINAFNGEEAREEDFDILLILGGPMGVYEEDKYPFLSYEKELIKKFYSSGKKVLGVCLGAQLIASAFGAKVYKGKWGKEIGWDFIYPQDQLEVIYQSEIEVFHWHGDTFDLPEGAVRMASSVKYRNQAFRIGNQVVGLQFHLEVTQEDVEKWIEAYREELKEEGIDTGIVRGTEEKWKRLELYCDVFVNYFLKL</sequence>
<dbReference type="SUPFAM" id="SSF52317">
    <property type="entry name" value="Class I glutamine amidotransferase-like"/>
    <property type="match status" value="1"/>
</dbReference>
<dbReference type="PANTHER" id="PTHR42695:SF5">
    <property type="entry name" value="GLUTAMINE AMIDOTRANSFERASE YLR126C-RELATED"/>
    <property type="match status" value="1"/>
</dbReference>
<dbReference type="CDD" id="cd01741">
    <property type="entry name" value="GATase1_1"/>
    <property type="match status" value="1"/>
</dbReference>
<organism evidence="2 3">
    <name type="scientific">Phorcysia thermohydrogeniphila</name>
    <dbReference type="NCBI Taxonomy" id="936138"/>
    <lineage>
        <taxon>Bacteria</taxon>
        <taxon>Pseudomonadati</taxon>
        <taxon>Aquificota</taxon>
        <taxon>Aquificia</taxon>
        <taxon>Desulfurobacteriales</taxon>
        <taxon>Desulfurobacteriaceae</taxon>
        <taxon>Phorcysia</taxon>
    </lineage>
</organism>
<dbReference type="PANTHER" id="PTHR42695">
    <property type="entry name" value="GLUTAMINE AMIDOTRANSFERASE YLR126C-RELATED"/>
    <property type="match status" value="1"/>
</dbReference>
<dbReference type="GO" id="GO:0016740">
    <property type="term" value="F:transferase activity"/>
    <property type="evidence" value="ECO:0007669"/>
    <property type="project" value="UniProtKB-KW"/>
</dbReference>
<evidence type="ECO:0000313" key="2">
    <source>
        <dbReference type="EMBL" id="TCK05425.1"/>
    </source>
</evidence>
<dbReference type="FunFam" id="3.40.50.880:FF:000033">
    <property type="entry name" value="Glutamine amidotransferase class-I"/>
    <property type="match status" value="1"/>
</dbReference>
<gene>
    <name evidence="2" type="ORF">CLV27_0853</name>
</gene>
<evidence type="ECO:0000259" key="1">
    <source>
        <dbReference type="Pfam" id="PF00117"/>
    </source>
</evidence>
<protein>
    <submittedName>
        <fullName evidence="2">GMP synthase-like glutamine amidotransferase</fullName>
    </submittedName>
</protein>
<dbReference type="GO" id="GO:0005829">
    <property type="term" value="C:cytosol"/>
    <property type="evidence" value="ECO:0007669"/>
    <property type="project" value="TreeGrafter"/>
</dbReference>
<name>A0A4R1GFD9_9BACT</name>
<keyword evidence="3" id="KW-1185">Reference proteome</keyword>
<dbReference type="InterPro" id="IPR029062">
    <property type="entry name" value="Class_I_gatase-like"/>
</dbReference>
<dbReference type="Pfam" id="PF00117">
    <property type="entry name" value="GATase"/>
    <property type="match status" value="1"/>
</dbReference>
<keyword evidence="2" id="KW-0808">Transferase</keyword>
<keyword evidence="2" id="KW-0315">Glutamine amidotransferase</keyword>
<dbReference type="AlphaFoldDB" id="A0A4R1GFD9"/>